<dbReference type="InterPro" id="IPR026050">
    <property type="entry name" value="C1GALT1/C1GALT1_chp1"/>
</dbReference>
<dbReference type="eggNOG" id="ENOG502S69K">
    <property type="taxonomic scope" value="Eukaryota"/>
</dbReference>
<evidence type="ECO:0000256" key="6">
    <source>
        <dbReference type="ARBA" id="ARBA00023136"/>
    </source>
</evidence>
<name>B7FST7_PHATC</name>
<dbReference type="KEGG" id="pti:PHATRDRAFT_32851"/>
<keyword evidence="5 8" id="KW-1133">Transmembrane helix</keyword>
<dbReference type="HOGENOM" id="CLU_617484_0_0_1"/>
<dbReference type="Gene3D" id="3.90.550.50">
    <property type="match status" value="1"/>
</dbReference>
<evidence type="ECO:0000313" key="10">
    <source>
        <dbReference type="Proteomes" id="UP000000759"/>
    </source>
</evidence>
<dbReference type="InParanoid" id="B7FST7"/>
<protein>
    <submittedName>
        <fullName evidence="9">Uncharacterized protein</fullName>
    </submittedName>
</protein>
<evidence type="ECO:0000313" key="9">
    <source>
        <dbReference type="EMBL" id="EEC50536.1"/>
    </source>
</evidence>
<evidence type="ECO:0000256" key="8">
    <source>
        <dbReference type="SAM" id="Phobius"/>
    </source>
</evidence>
<comment type="subcellular location">
    <subcellularLocation>
        <location evidence="1">Membrane</location>
        <topology evidence="1">Single-pass type II membrane protein</topology>
    </subcellularLocation>
</comment>
<dbReference type="PaxDb" id="2850-Phatr32851"/>
<reference evidence="9 10" key="1">
    <citation type="journal article" date="2008" name="Nature">
        <title>The Phaeodactylum genome reveals the evolutionary history of diatom genomes.</title>
        <authorList>
            <person name="Bowler C."/>
            <person name="Allen A.E."/>
            <person name="Badger J.H."/>
            <person name="Grimwood J."/>
            <person name="Jabbari K."/>
            <person name="Kuo A."/>
            <person name="Maheswari U."/>
            <person name="Martens C."/>
            <person name="Maumus F."/>
            <person name="Otillar R.P."/>
            <person name="Rayko E."/>
            <person name="Salamov A."/>
            <person name="Vandepoele K."/>
            <person name="Beszteri B."/>
            <person name="Gruber A."/>
            <person name="Heijde M."/>
            <person name="Katinka M."/>
            <person name="Mock T."/>
            <person name="Valentin K."/>
            <person name="Verret F."/>
            <person name="Berges J.A."/>
            <person name="Brownlee C."/>
            <person name="Cadoret J.P."/>
            <person name="Chiovitti A."/>
            <person name="Choi C.J."/>
            <person name="Coesel S."/>
            <person name="De Martino A."/>
            <person name="Detter J.C."/>
            <person name="Durkin C."/>
            <person name="Falciatore A."/>
            <person name="Fournet J."/>
            <person name="Haruta M."/>
            <person name="Huysman M.J."/>
            <person name="Jenkins B.D."/>
            <person name="Jiroutova K."/>
            <person name="Jorgensen R.E."/>
            <person name="Joubert Y."/>
            <person name="Kaplan A."/>
            <person name="Kroger N."/>
            <person name="Kroth P.G."/>
            <person name="La Roche J."/>
            <person name="Lindquist E."/>
            <person name="Lommer M."/>
            <person name="Martin-Jezequel V."/>
            <person name="Lopez P.J."/>
            <person name="Lucas S."/>
            <person name="Mangogna M."/>
            <person name="McGinnis K."/>
            <person name="Medlin L.K."/>
            <person name="Montsant A."/>
            <person name="Oudot-Le Secq M.P."/>
            <person name="Napoli C."/>
            <person name="Obornik M."/>
            <person name="Parker M.S."/>
            <person name="Petit J.L."/>
            <person name="Porcel B.M."/>
            <person name="Poulsen N."/>
            <person name="Robison M."/>
            <person name="Rychlewski L."/>
            <person name="Rynearson T.A."/>
            <person name="Schmutz J."/>
            <person name="Shapiro H."/>
            <person name="Siaut M."/>
            <person name="Stanley M."/>
            <person name="Sussman M.R."/>
            <person name="Taylor A.R."/>
            <person name="Vardi A."/>
            <person name="von Dassow P."/>
            <person name="Vyverman W."/>
            <person name="Willis A."/>
            <person name="Wyrwicz L.S."/>
            <person name="Rokhsar D.S."/>
            <person name="Weissenbach J."/>
            <person name="Armbrust E.V."/>
            <person name="Green B.R."/>
            <person name="Van de Peer Y."/>
            <person name="Grigoriev I.V."/>
        </authorList>
    </citation>
    <scope>NUCLEOTIDE SEQUENCE [LARGE SCALE GENOMIC DNA]</scope>
    <source>
        <strain evidence="9 10">CCAP 1055/1</strain>
    </source>
</reference>
<keyword evidence="10" id="KW-1185">Reference proteome</keyword>
<keyword evidence="3 8" id="KW-0812">Transmembrane</keyword>
<dbReference type="PANTHER" id="PTHR23033:SF14">
    <property type="entry name" value="GLYCOPROTEIN-N-ACETYLGALACTOSAMINE 3-BETA-GALACTOSYLTRANSFERASE 1-RELATED"/>
    <property type="match status" value="1"/>
</dbReference>
<keyword evidence="6 8" id="KW-0472">Membrane</keyword>
<dbReference type="STRING" id="556484.B7FST7"/>
<sequence length="309" mass="34676">MTHLYARKKVQIDHDEETDTPDRPSHPSPSSRLTPSKSKDRGRKGSSELGWALVAVVGFIFLGLFLGYVLLHNQHRTVISHVLKDPWGHGGGVLRGRAGFRHHFYTGSPRYVTVVMPSVVNQKGRMDRLEAIQDTWGPGARSIFVVHNISEFPQASHAVVSEESLPEDPYAYPQLLLVPPGIGFNDGLPRLYHTIRTVFEKVDPDFAFFVNDHTFVIPEHLCKYLKDRSPNEDLYAGHAMKNGKLVFNSGAAGYVLSRSTMRKMMNTWDERDPDCWVDPEAATSWLQGNPGLATVQCLEISGIVFTHFL</sequence>
<dbReference type="AlphaFoldDB" id="B7FST7"/>
<organism evidence="9 10">
    <name type="scientific">Phaeodactylum tricornutum (strain CCAP 1055/1)</name>
    <dbReference type="NCBI Taxonomy" id="556484"/>
    <lineage>
        <taxon>Eukaryota</taxon>
        <taxon>Sar</taxon>
        <taxon>Stramenopiles</taxon>
        <taxon>Ochrophyta</taxon>
        <taxon>Bacillariophyta</taxon>
        <taxon>Bacillariophyceae</taxon>
        <taxon>Bacillariophycidae</taxon>
        <taxon>Naviculales</taxon>
        <taxon>Phaeodactylaceae</taxon>
        <taxon>Phaeodactylum</taxon>
    </lineage>
</organism>
<dbReference type="GeneID" id="7197327"/>
<evidence type="ECO:0000256" key="7">
    <source>
        <dbReference type="SAM" id="MobiDB-lite"/>
    </source>
</evidence>
<dbReference type="GO" id="GO:0016263">
    <property type="term" value="F:glycoprotein-N-acetylgalactosamine 3-beta-galactosyltransferase activity"/>
    <property type="evidence" value="ECO:0007669"/>
    <property type="project" value="TreeGrafter"/>
</dbReference>
<reference evidence="10" key="2">
    <citation type="submission" date="2008-08" db="EMBL/GenBank/DDBJ databases">
        <authorList>
            <consortium name="Diatom Consortium"/>
            <person name="Grigoriev I."/>
            <person name="Grimwood J."/>
            <person name="Kuo A."/>
            <person name="Otillar R.P."/>
            <person name="Salamov A."/>
            <person name="Detter J.C."/>
            <person name="Lindquist E."/>
            <person name="Shapiro H."/>
            <person name="Lucas S."/>
            <person name="Glavina del Rio T."/>
            <person name="Pitluck S."/>
            <person name="Rokhsar D."/>
            <person name="Bowler C."/>
        </authorList>
    </citation>
    <scope>GENOME REANNOTATION</scope>
    <source>
        <strain evidence="10">CCAP 1055/1</strain>
    </source>
</reference>
<evidence type="ECO:0000256" key="5">
    <source>
        <dbReference type="ARBA" id="ARBA00022989"/>
    </source>
</evidence>
<comment type="similarity">
    <text evidence="2">Belongs to the glycosyltransferase 31 family. Beta3-Gal-T subfamily.</text>
</comment>
<evidence type="ECO:0000256" key="3">
    <source>
        <dbReference type="ARBA" id="ARBA00022692"/>
    </source>
</evidence>
<dbReference type="RefSeq" id="XP_002177722.1">
    <property type="nucleotide sequence ID" value="XM_002177686.1"/>
</dbReference>
<proteinExistence type="inferred from homology"/>
<feature type="transmembrane region" description="Helical" evidence="8">
    <location>
        <begin position="49"/>
        <end position="71"/>
    </location>
</feature>
<dbReference type="OrthoDB" id="414175at2759"/>
<evidence type="ECO:0000256" key="1">
    <source>
        <dbReference type="ARBA" id="ARBA00004606"/>
    </source>
</evidence>
<dbReference type="PANTHER" id="PTHR23033">
    <property type="entry name" value="BETA1,3-GALACTOSYLTRANSFERASE"/>
    <property type="match status" value="1"/>
</dbReference>
<dbReference type="EMBL" id="CM000606">
    <property type="protein sequence ID" value="EEC50536.1"/>
    <property type="molecule type" value="Genomic_DNA"/>
</dbReference>
<keyword evidence="4" id="KW-0735">Signal-anchor</keyword>
<accession>B7FST7</accession>
<feature type="region of interest" description="Disordered" evidence="7">
    <location>
        <begin position="1"/>
        <end position="42"/>
    </location>
</feature>
<evidence type="ECO:0000256" key="4">
    <source>
        <dbReference type="ARBA" id="ARBA00022968"/>
    </source>
</evidence>
<dbReference type="GO" id="GO:0016020">
    <property type="term" value="C:membrane"/>
    <property type="evidence" value="ECO:0007669"/>
    <property type="project" value="UniProtKB-SubCell"/>
</dbReference>
<evidence type="ECO:0000256" key="2">
    <source>
        <dbReference type="ARBA" id="ARBA00006462"/>
    </source>
</evidence>
<gene>
    <name evidence="9" type="ORF">PHATRDRAFT_32851</name>
</gene>
<dbReference type="Proteomes" id="UP000000759">
    <property type="component" value="Chromosome 2"/>
</dbReference>